<evidence type="ECO:0000256" key="3">
    <source>
        <dbReference type="ARBA" id="ARBA00012452"/>
    </source>
</evidence>
<sequence length="186" mass="21598">MTLKTNGDFLGYWDIRGLAQPMWLLLKCGCYGGSLASPGSQPTDKSCWFNEKDKLGLDFPTLPYLIYLKVIQTNANLQHTVHKHNMCGRTEDKSIRVGQLDNQLIDFHKGFVILCYNPKYDKGDRIEKLTFIEFILYELLDKQVMFEPTCLKDFKTLDKIAAYMRSKNFMKHQVNNKMTSWGNKKP</sequence>
<dbReference type="Gene3D" id="1.20.1050.130">
    <property type="match status" value="1"/>
</dbReference>
<evidence type="ECO:0000256" key="5">
    <source>
        <dbReference type="ARBA" id="ARBA00047960"/>
    </source>
</evidence>
<comment type="similarity">
    <text evidence="2">Belongs to the GST superfamily. Mu family.</text>
</comment>
<dbReference type="EC" id="2.5.1.18" evidence="3"/>
<keyword evidence="4" id="KW-0808">Transferase</keyword>
<evidence type="ECO:0000313" key="7">
    <source>
        <dbReference type="Proteomes" id="UP000694620"/>
    </source>
</evidence>
<dbReference type="PANTHER" id="PTHR11571:SF222">
    <property type="entry name" value="GLUTATHIONE TRANSFERASE"/>
    <property type="match status" value="1"/>
</dbReference>
<proteinExistence type="inferred from homology"/>
<dbReference type="PANTHER" id="PTHR11571">
    <property type="entry name" value="GLUTATHIONE S-TRANSFERASE"/>
    <property type="match status" value="1"/>
</dbReference>
<reference evidence="6" key="1">
    <citation type="submission" date="2021-06" db="EMBL/GenBank/DDBJ databases">
        <authorList>
            <consortium name="Wellcome Sanger Institute Data Sharing"/>
        </authorList>
    </citation>
    <scope>NUCLEOTIDE SEQUENCE [LARGE SCALE GENOMIC DNA]</scope>
</reference>
<evidence type="ECO:0000256" key="2">
    <source>
        <dbReference type="ARBA" id="ARBA00005861"/>
    </source>
</evidence>
<name>A0A8C4RYP2_ERPCA</name>
<dbReference type="Proteomes" id="UP000694620">
    <property type="component" value="Chromosome 2"/>
</dbReference>
<reference evidence="6" key="2">
    <citation type="submission" date="2025-08" db="UniProtKB">
        <authorList>
            <consortium name="Ensembl"/>
        </authorList>
    </citation>
    <scope>IDENTIFICATION</scope>
</reference>
<evidence type="ECO:0000256" key="4">
    <source>
        <dbReference type="ARBA" id="ARBA00022679"/>
    </source>
</evidence>
<comment type="catalytic activity">
    <reaction evidence="5">
        <text>RX + glutathione = an S-substituted glutathione + a halide anion + H(+)</text>
        <dbReference type="Rhea" id="RHEA:16437"/>
        <dbReference type="ChEBI" id="CHEBI:15378"/>
        <dbReference type="ChEBI" id="CHEBI:16042"/>
        <dbReference type="ChEBI" id="CHEBI:17792"/>
        <dbReference type="ChEBI" id="CHEBI:57925"/>
        <dbReference type="ChEBI" id="CHEBI:90779"/>
        <dbReference type="EC" id="2.5.1.18"/>
    </reaction>
</comment>
<dbReference type="SUPFAM" id="SSF47616">
    <property type="entry name" value="GST C-terminal domain-like"/>
    <property type="match status" value="1"/>
</dbReference>
<keyword evidence="7" id="KW-1185">Reference proteome</keyword>
<dbReference type="InterPro" id="IPR050213">
    <property type="entry name" value="GST_superfamily"/>
</dbReference>
<dbReference type="Gene3D" id="3.40.30.10">
    <property type="entry name" value="Glutaredoxin"/>
    <property type="match status" value="1"/>
</dbReference>
<dbReference type="GO" id="GO:0006749">
    <property type="term" value="P:glutathione metabolic process"/>
    <property type="evidence" value="ECO:0007669"/>
    <property type="project" value="TreeGrafter"/>
</dbReference>
<dbReference type="Ensembl" id="ENSECRT00000008951.1">
    <property type="protein sequence ID" value="ENSECRP00000008804.1"/>
    <property type="gene ID" value="ENSECRG00000005907.1"/>
</dbReference>
<evidence type="ECO:0000313" key="6">
    <source>
        <dbReference type="Ensembl" id="ENSECRP00000008804.1"/>
    </source>
</evidence>
<dbReference type="Gene3D" id="1.20.1050.10">
    <property type="match status" value="1"/>
</dbReference>
<dbReference type="AlphaFoldDB" id="A0A8C4RYP2"/>
<reference evidence="6" key="3">
    <citation type="submission" date="2025-09" db="UniProtKB">
        <authorList>
            <consortium name="Ensembl"/>
        </authorList>
    </citation>
    <scope>IDENTIFICATION</scope>
</reference>
<accession>A0A8C4RYP2</accession>
<dbReference type="InterPro" id="IPR036282">
    <property type="entry name" value="Glutathione-S-Trfase_C_sf"/>
</dbReference>
<dbReference type="GeneTree" id="ENSGT00940000157663"/>
<protein>
    <recommendedName>
        <fullName evidence="3">glutathione transferase</fullName>
        <ecNumber evidence="3">2.5.1.18</ecNumber>
    </recommendedName>
</protein>
<evidence type="ECO:0000256" key="1">
    <source>
        <dbReference type="ARBA" id="ARBA00003701"/>
    </source>
</evidence>
<comment type="function">
    <text evidence="1">Conjugation of reduced glutathione to a wide number of exogenous and endogenous hydrophobic electrophiles.</text>
</comment>
<organism evidence="6 7">
    <name type="scientific">Erpetoichthys calabaricus</name>
    <name type="common">Rope fish</name>
    <name type="synonym">Calamoichthys calabaricus</name>
    <dbReference type="NCBI Taxonomy" id="27687"/>
    <lineage>
        <taxon>Eukaryota</taxon>
        <taxon>Metazoa</taxon>
        <taxon>Chordata</taxon>
        <taxon>Craniata</taxon>
        <taxon>Vertebrata</taxon>
        <taxon>Euteleostomi</taxon>
        <taxon>Actinopterygii</taxon>
        <taxon>Polypteriformes</taxon>
        <taxon>Polypteridae</taxon>
        <taxon>Erpetoichthys</taxon>
    </lineage>
</organism>
<dbReference type="GO" id="GO:0004364">
    <property type="term" value="F:glutathione transferase activity"/>
    <property type="evidence" value="ECO:0007669"/>
    <property type="project" value="UniProtKB-EC"/>
</dbReference>